<evidence type="ECO:0000256" key="5">
    <source>
        <dbReference type="ARBA" id="ARBA00023002"/>
    </source>
</evidence>
<evidence type="ECO:0000259" key="9">
    <source>
        <dbReference type="Pfam" id="PF02801"/>
    </source>
</evidence>
<dbReference type="GO" id="GO:0004312">
    <property type="term" value="F:fatty acid synthase activity"/>
    <property type="evidence" value="ECO:0007669"/>
    <property type="project" value="TreeGrafter"/>
</dbReference>
<dbReference type="GO" id="GO:0016491">
    <property type="term" value="F:oxidoreductase activity"/>
    <property type="evidence" value="ECO:0007669"/>
    <property type="project" value="UniProtKB-KW"/>
</dbReference>
<organism evidence="10 11">
    <name type="scientific">Rhamnusium bicolor</name>
    <dbReference type="NCBI Taxonomy" id="1586634"/>
    <lineage>
        <taxon>Eukaryota</taxon>
        <taxon>Metazoa</taxon>
        <taxon>Ecdysozoa</taxon>
        <taxon>Arthropoda</taxon>
        <taxon>Hexapoda</taxon>
        <taxon>Insecta</taxon>
        <taxon>Pterygota</taxon>
        <taxon>Neoptera</taxon>
        <taxon>Endopterygota</taxon>
        <taxon>Coleoptera</taxon>
        <taxon>Polyphaga</taxon>
        <taxon>Cucujiformia</taxon>
        <taxon>Chrysomeloidea</taxon>
        <taxon>Cerambycidae</taxon>
        <taxon>Lepturinae</taxon>
        <taxon>Rhagiini</taxon>
        <taxon>Rhamnusium</taxon>
    </lineage>
</organism>
<evidence type="ECO:0000256" key="4">
    <source>
        <dbReference type="ARBA" id="ARBA00022857"/>
    </source>
</evidence>
<keyword evidence="6" id="KW-0443">Lipid metabolism</keyword>
<sequence length="87" mass="9449">MQVGDIEECQALAEFYANRERTNTLQIGSVKTNVGHTEAVGGLVSLVKILIAIQTEIIPANLHFKTPAIDIPALSNGQLKVSKYPFI</sequence>
<gene>
    <name evidence="10" type="ORF">NQ314_019142</name>
</gene>
<dbReference type="InterPro" id="IPR016039">
    <property type="entry name" value="Thiolase-like"/>
</dbReference>
<evidence type="ECO:0000256" key="8">
    <source>
        <dbReference type="ARBA" id="ARBA00023268"/>
    </source>
</evidence>
<proteinExistence type="predicted"/>
<evidence type="ECO:0000313" key="11">
    <source>
        <dbReference type="Proteomes" id="UP001162156"/>
    </source>
</evidence>
<dbReference type="PANTHER" id="PTHR43775:SF7">
    <property type="entry name" value="FATTY ACID SYNTHASE"/>
    <property type="match status" value="1"/>
</dbReference>
<comment type="caution">
    <text evidence="10">The sequence shown here is derived from an EMBL/GenBank/DDBJ whole genome shotgun (WGS) entry which is preliminary data.</text>
</comment>
<dbReference type="SUPFAM" id="SSF53901">
    <property type="entry name" value="Thiolase-like"/>
    <property type="match status" value="1"/>
</dbReference>
<dbReference type="PANTHER" id="PTHR43775">
    <property type="entry name" value="FATTY ACID SYNTHASE"/>
    <property type="match status" value="1"/>
</dbReference>
<dbReference type="EMBL" id="JANEYF010005411">
    <property type="protein sequence ID" value="KAJ8928307.1"/>
    <property type="molecule type" value="Genomic_DNA"/>
</dbReference>
<dbReference type="AlphaFoldDB" id="A0AAV8WNX2"/>
<keyword evidence="7" id="KW-0275">Fatty acid biosynthesis</keyword>
<dbReference type="Pfam" id="PF02801">
    <property type="entry name" value="Ketoacyl-synt_C"/>
    <property type="match status" value="1"/>
</dbReference>
<keyword evidence="1" id="KW-0596">Phosphopantetheine</keyword>
<evidence type="ECO:0000256" key="2">
    <source>
        <dbReference type="ARBA" id="ARBA00022516"/>
    </source>
</evidence>
<evidence type="ECO:0000256" key="7">
    <source>
        <dbReference type="ARBA" id="ARBA00023160"/>
    </source>
</evidence>
<accession>A0AAV8WNX2</accession>
<feature type="domain" description="Beta-ketoacyl synthase C-terminal" evidence="9">
    <location>
        <begin position="2"/>
        <end position="64"/>
    </location>
</feature>
<dbReference type="Gene3D" id="3.40.47.10">
    <property type="match status" value="1"/>
</dbReference>
<dbReference type="InterPro" id="IPR014031">
    <property type="entry name" value="Ketoacyl_synth_C"/>
</dbReference>
<dbReference type="Proteomes" id="UP001162156">
    <property type="component" value="Unassembled WGS sequence"/>
</dbReference>
<name>A0AAV8WNX2_9CUCU</name>
<keyword evidence="3" id="KW-0276">Fatty acid metabolism</keyword>
<protein>
    <recommendedName>
        <fullName evidence="9">Beta-ketoacyl synthase C-terminal domain-containing protein</fullName>
    </recommendedName>
</protein>
<dbReference type="InterPro" id="IPR050091">
    <property type="entry name" value="PKS_NRPS_Biosynth_Enz"/>
</dbReference>
<keyword evidence="8" id="KW-0511">Multifunctional enzyme</keyword>
<evidence type="ECO:0000313" key="10">
    <source>
        <dbReference type="EMBL" id="KAJ8928307.1"/>
    </source>
</evidence>
<evidence type="ECO:0000256" key="1">
    <source>
        <dbReference type="ARBA" id="ARBA00022450"/>
    </source>
</evidence>
<keyword evidence="2" id="KW-0444">Lipid biosynthesis</keyword>
<evidence type="ECO:0000256" key="3">
    <source>
        <dbReference type="ARBA" id="ARBA00022832"/>
    </source>
</evidence>
<evidence type="ECO:0000256" key="6">
    <source>
        <dbReference type="ARBA" id="ARBA00023098"/>
    </source>
</evidence>
<keyword evidence="4" id="KW-0521">NADP</keyword>
<reference evidence="10" key="1">
    <citation type="journal article" date="2023" name="Insect Mol. Biol.">
        <title>Genome sequencing provides insights into the evolution of gene families encoding plant cell wall-degrading enzymes in longhorned beetles.</title>
        <authorList>
            <person name="Shin N.R."/>
            <person name="Okamura Y."/>
            <person name="Kirsch R."/>
            <person name="Pauchet Y."/>
        </authorList>
    </citation>
    <scope>NUCLEOTIDE SEQUENCE</scope>
    <source>
        <strain evidence="10">RBIC_L_NR</strain>
    </source>
</reference>
<keyword evidence="5" id="KW-0560">Oxidoreductase</keyword>
<dbReference type="GO" id="GO:0006633">
    <property type="term" value="P:fatty acid biosynthetic process"/>
    <property type="evidence" value="ECO:0007669"/>
    <property type="project" value="UniProtKB-KW"/>
</dbReference>
<keyword evidence="11" id="KW-1185">Reference proteome</keyword>